<dbReference type="PANTHER" id="PTHR31793">
    <property type="entry name" value="4-HYDROXYBENZOYL-COA THIOESTERASE FAMILY MEMBER"/>
    <property type="match status" value="1"/>
</dbReference>
<sequence length="137" mass="15730">MNGYTFSSDVRVRFAETDAQGVAHNSNTFIWFEVARVDYLSRYAGGYQRLRDEGIEAVVLESWAKFIRPTRFDETLTIHARCVDMKGARFRFEYAIERDGEVVSEGWTLHGTVDRQTMRPTRIPAWLIEAVATAESS</sequence>
<dbReference type="Pfam" id="PF13279">
    <property type="entry name" value="4HBT_2"/>
    <property type="match status" value="1"/>
</dbReference>
<proteinExistence type="inferred from homology"/>
<dbReference type="Gene3D" id="3.10.129.10">
    <property type="entry name" value="Hotdog Thioesterase"/>
    <property type="match status" value="1"/>
</dbReference>
<dbReference type="InterPro" id="IPR029069">
    <property type="entry name" value="HotDog_dom_sf"/>
</dbReference>
<dbReference type="CDD" id="cd00586">
    <property type="entry name" value="4HBT"/>
    <property type="match status" value="1"/>
</dbReference>
<gene>
    <name evidence="3" type="ORF">UFOPK2399_00489</name>
</gene>
<dbReference type="SUPFAM" id="SSF54637">
    <property type="entry name" value="Thioesterase/thiol ester dehydrase-isomerase"/>
    <property type="match status" value="1"/>
</dbReference>
<evidence type="ECO:0000313" key="3">
    <source>
        <dbReference type="EMBL" id="CAB4687901.1"/>
    </source>
</evidence>
<dbReference type="GO" id="GO:0047617">
    <property type="term" value="F:fatty acyl-CoA hydrolase activity"/>
    <property type="evidence" value="ECO:0007669"/>
    <property type="project" value="TreeGrafter"/>
</dbReference>
<dbReference type="InterPro" id="IPR006684">
    <property type="entry name" value="YbgC/YbaW"/>
</dbReference>
<organism evidence="3">
    <name type="scientific">freshwater metagenome</name>
    <dbReference type="NCBI Taxonomy" id="449393"/>
    <lineage>
        <taxon>unclassified sequences</taxon>
        <taxon>metagenomes</taxon>
        <taxon>ecological metagenomes</taxon>
    </lineage>
</organism>
<dbReference type="NCBIfam" id="TIGR00051">
    <property type="entry name" value="YbgC/FadM family acyl-CoA thioesterase"/>
    <property type="match status" value="1"/>
</dbReference>
<keyword evidence="2" id="KW-0378">Hydrolase</keyword>
<reference evidence="3" key="1">
    <citation type="submission" date="2020-05" db="EMBL/GenBank/DDBJ databases">
        <authorList>
            <person name="Chiriac C."/>
            <person name="Salcher M."/>
            <person name="Ghai R."/>
            <person name="Kavagutti S V."/>
        </authorList>
    </citation>
    <scope>NUCLEOTIDE SEQUENCE</scope>
</reference>
<evidence type="ECO:0000256" key="2">
    <source>
        <dbReference type="ARBA" id="ARBA00022801"/>
    </source>
</evidence>
<dbReference type="InterPro" id="IPR050563">
    <property type="entry name" value="4-hydroxybenzoyl-CoA_TE"/>
</dbReference>
<evidence type="ECO:0000256" key="1">
    <source>
        <dbReference type="ARBA" id="ARBA00005953"/>
    </source>
</evidence>
<name>A0A6J6NMF6_9ZZZZ</name>
<protein>
    <submittedName>
        <fullName evidence="3">Unannotated protein</fullName>
    </submittedName>
</protein>
<dbReference type="EMBL" id="CAEZXP010000001">
    <property type="protein sequence ID" value="CAB4687901.1"/>
    <property type="molecule type" value="Genomic_DNA"/>
</dbReference>
<dbReference type="AlphaFoldDB" id="A0A6J6NMF6"/>
<dbReference type="PANTHER" id="PTHR31793:SF27">
    <property type="entry name" value="NOVEL THIOESTERASE SUPERFAMILY DOMAIN AND SAPOSIN A-TYPE DOMAIN CONTAINING PROTEIN (0610012H03RIK)"/>
    <property type="match status" value="1"/>
</dbReference>
<dbReference type="PIRSF" id="PIRSF003230">
    <property type="entry name" value="YbgC"/>
    <property type="match status" value="1"/>
</dbReference>
<accession>A0A6J6NMF6</accession>
<comment type="similarity">
    <text evidence="1">Belongs to the 4-hydroxybenzoyl-CoA thioesterase family.</text>
</comment>